<dbReference type="Proteomes" id="UP000546324">
    <property type="component" value="Unassembled WGS sequence"/>
</dbReference>
<dbReference type="EMBL" id="JACHMQ010000001">
    <property type="protein sequence ID" value="MBB6398900.1"/>
    <property type="molecule type" value="Genomic_DNA"/>
</dbReference>
<comment type="caution">
    <text evidence="1">The sequence shown here is derived from an EMBL/GenBank/DDBJ whole genome shotgun (WGS) entry which is preliminary data.</text>
</comment>
<keyword evidence="2" id="KW-1185">Reference proteome</keyword>
<evidence type="ECO:0000313" key="1">
    <source>
        <dbReference type="EMBL" id="MBB6398900.1"/>
    </source>
</evidence>
<reference evidence="1 2" key="1">
    <citation type="submission" date="2020-08" db="EMBL/GenBank/DDBJ databases">
        <title>Sequencing the genomes of 1000 actinobacteria strains.</title>
        <authorList>
            <person name="Klenk H.-P."/>
        </authorList>
    </citation>
    <scope>NUCLEOTIDE SEQUENCE [LARGE SCALE GENOMIC DNA]</scope>
    <source>
        <strain evidence="1 2">DSM 43675</strain>
    </source>
</reference>
<organism evidence="1 2">
    <name type="scientific">Actinomadura coerulea</name>
    <dbReference type="NCBI Taxonomy" id="46159"/>
    <lineage>
        <taxon>Bacteria</taxon>
        <taxon>Bacillati</taxon>
        <taxon>Actinomycetota</taxon>
        <taxon>Actinomycetes</taxon>
        <taxon>Streptosporangiales</taxon>
        <taxon>Thermomonosporaceae</taxon>
        <taxon>Actinomadura</taxon>
    </lineage>
</organism>
<sequence>MTSKEGTGGGEWEHVDYEPGADEFWDQLGGSEWGAIDGVMPGVRVYATWDEQRDTRLVVTGLVLRGSPDHPVTSDTLRAVPIGRLEAAANEVRTALGAKSLSRPEVKLSRPGGGVPPDEFYKLVAQHYRWHAAVSAKPAARMAEDAGVPATTVHRWIREARLRGHLPPGKRGKAG</sequence>
<protein>
    <submittedName>
        <fullName evidence="1">Uncharacterized protein</fullName>
    </submittedName>
</protein>
<dbReference type="RefSeq" id="WP_185030312.1">
    <property type="nucleotide sequence ID" value="NZ_JACHMQ010000001.1"/>
</dbReference>
<evidence type="ECO:0000313" key="2">
    <source>
        <dbReference type="Proteomes" id="UP000546324"/>
    </source>
</evidence>
<dbReference type="AlphaFoldDB" id="A0A7X0G3Q4"/>
<gene>
    <name evidence="1" type="ORF">BKA00_005814</name>
</gene>
<accession>A0A7X0G3Q4</accession>
<name>A0A7X0G3Q4_9ACTN</name>
<proteinExistence type="predicted"/>